<evidence type="ECO:0000313" key="2">
    <source>
        <dbReference type="EMBL" id="SKC51743.1"/>
    </source>
</evidence>
<organism evidence="2 3">
    <name type="scientific">Ohtaekwangia koreensis</name>
    <dbReference type="NCBI Taxonomy" id="688867"/>
    <lineage>
        <taxon>Bacteria</taxon>
        <taxon>Pseudomonadati</taxon>
        <taxon>Bacteroidota</taxon>
        <taxon>Cytophagia</taxon>
        <taxon>Cytophagales</taxon>
        <taxon>Fulvivirgaceae</taxon>
        <taxon>Ohtaekwangia</taxon>
    </lineage>
</organism>
<dbReference type="InterPro" id="IPR052754">
    <property type="entry name" value="NTPase_KAP_P-loop"/>
</dbReference>
<dbReference type="STRING" id="688867.SAMN05660236_1181"/>
<dbReference type="InterPro" id="IPR011646">
    <property type="entry name" value="KAP_P-loop"/>
</dbReference>
<accession>A0A1T5JKT0</accession>
<dbReference type="RefSeq" id="WP_079685737.1">
    <property type="nucleotide sequence ID" value="NZ_FUZU01000001.1"/>
</dbReference>
<feature type="domain" description="KAP NTPase" evidence="1">
    <location>
        <begin position="23"/>
        <end position="269"/>
    </location>
</feature>
<dbReference type="EMBL" id="FUZU01000001">
    <property type="protein sequence ID" value="SKC51743.1"/>
    <property type="molecule type" value="Genomic_DNA"/>
</dbReference>
<dbReference type="AlphaFoldDB" id="A0A1T5JKT0"/>
<keyword evidence="3" id="KW-1185">Reference proteome</keyword>
<dbReference type="OrthoDB" id="88903at2"/>
<dbReference type="Gene3D" id="3.40.50.300">
    <property type="entry name" value="P-loop containing nucleotide triphosphate hydrolases"/>
    <property type="match status" value="1"/>
</dbReference>
<protein>
    <submittedName>
        <fullName evidence="2">KAP family P-loop domain-containing protein</fullName>
    </submittedName>
</protein>
<evidence type="ECO:0000313" key="3">
    <source>
        <dbReference type="Proteomes" id="UP000190961"/>
    </source>
</evidence>
<dbReference type="Proteomes" id="UP000190961">
    <property type="component" value="Unassembled WGS sequence"/>
</dbReference>
<dbReference type="PANTHER" id="PTHR22674">
    <property type="entry name" value="NTPASE, KAP FAMILY P-LOOP DOMAIN-CONTAINING 1"/>
    <property type="match status" value="1"/>
</dbReference>
<dbReference type="PANTHER" id="PTHR22674:SF6">
    <property type="entry name" value="NTPASE KAP FAMILY P-LOOP DOMAIN-CONTAINING PROTEIN 1"/>
    <property type="match status" value="1"/>
</dbReference>
<dbReference type="InterPro" id="IPR027417">
    <property type="entry name" value="P-loop_NTPase"/>
</dbReference>
<gene>
    <name evidence="2" type="ORF">SAMN05660236_1181</name>
</gene>
<name>A0A1T5JKT0_9BACT</name>
<proteinExistence type="predicted"/>
<evidence type="ECO:0000259" key="1">
    <source>
        <dbReference type="Pfam" id="PF07693"/>
    </source>
</evidence>
<dbReference type="Pfam" id="PF07693">
    <property type="entry name" value="KAP_NTPase"/>
    <property type="match status" value="1"/>
</dbReference>
<sequence>MKIKHHEIEVVTDAPFTNCKLNREPYAKVLTEIVNSYADGFVLAINNEWGTGKTTFVKMWRQQLNNEGFQTIYFNAWENDFNDNPLVALMSELKPLTKGIINGEKVFKSVVEKGAVLTKNVAPAIARSLIKKYIVDAIENTTKAAAEILEEEIKEYSDKKKTITEFRTELEKFVKKKGGNKPLIFIIDELDRCRPNYAVEVLEQLKHFFSVNGIVFVLSIDKKHLASSVRGFYGSEKINTEEYLRRFIDLEYSIPRPSNKLFLKYLFDYYELDKFFYSKERIQYGELQSDATDLLDVAELLFNKTNPTLRQQEKIFGQTRLILNSFKPNQYTFSHLLFVLIYIKTLQIELYQKIENNALTIQELSDSFVSVMPLEIKNDYGRNLLYVVALLLHFYNNNQEHQNRIQLLESGTDGNIATPIKIKLADNDSKKLAGLFKEIKQRSNYTDGSLKYLICRINLTESVIIN</sequence>
<dbReference type="SUPFAM" id="SSF52540">
    <property type="entry name" value="P-loop containing nucleoside triphosphate hydrolases"/>
    <property type="match status" value="1"/>
</dbReference>
<reference evidence="2 3" key="1">
    <citation type="submission" date="2017-02" db="EMBL/GenBank/DDBJ databases">
        <authorList>
            <person name="Peterson S.W."/>
        </authorList>
    </citation>
    <scope>NUCLEOTIDE SEQUENCE [LARGE SCALE GENOMIC DNA]</scope>
    <source>
        <strain evidence="2 3">DSM 25262</strain>
    </source>
</reference>